<dbReference type="SUPFAM" id="SSF49785">
    <property type="entry name" value="Galactose-binding domain-like"/>
    <property type="match status" value="10"/>
</dbReference>
<dbReference type="RefSeq" id="WP_175374032.1">
    <property type="nucleotide sequence ID" value="NZ_JABWCS010000219.1"/>
</dbReference>
<evidence type="ECO:0000259" key="5">
    <source>
        <dbReference type="PROSITE" id="PS50022"/>
    </source>
</evidence>
<dbReference type="GO" id="GO:0005975">
    <property type="term" value="P:carbohydrate metabolic process"/>
    <property type="evidence" value="ECO:0007669"/>
    <property type="project" value="InterPro"/>
</dbReference>
<dbReference type="CDD" id="cd22541">
    <property type="entry name" value="SP5_N"/>
    <property type="match status" value="2"/>
</dbReference>
<feature type="chain" id="PRO_5039666561" evidence="4">
    <location>
        <begin position="22"/>
        <end position="3132"/>
    </location>
</feature>
<name>A0A850EW13_9BACL</name>
<dbReference type="GO" id="GO:0004553">
    <property type="term" value="F:hydrolase activity, hydrolyzing O-glycosyl compounds"/>
    <property type="evidence" value="ECO:0007669"/>
    <property type="project" value="InterPro"/>
</dbReference>
<feature type="domain" description="F5/8 type C" evidence="5">
    <location>
        <begin position="2988"/>
        <end position="3129"/>
    </location>
</feature>
<comment type="similarity">
    <text evidence="1">Belongs to the glycosyl hydrolase 16 family.</text>
</comment>
<feature type="compositionally biased region" description="Low complexity" evidence="3">
    <location>
        <begin position="386"/>
        <end position="402"/>
    </location>
</feature>
<dbReference type="PROSITE" id="PS50022">
    <property type="entry name" value="FA58C_3"/>
    <property type="match status" value="2"/>
</dbReference>
<feature type="domain" description="GH16" evidence="7">
    <location>
        <begin position="614"/>
        <end position="886"/>
    </location>
</feature>
<feature type="signal peptide" evidence="4">
    <location>
        <begin position="1"/>
        <end position="21"/>
    </location>
</feature>
<proteinExistence type="inferred from homology"/>
<evidence type="ECO:0000256" key="2">
    <source>
        <dbReference type="ARBA" id="ARBA00022801"/>
    </source>
</evidence>
<evidence type="ECO:0000313" key="9">
    <source>
        <dbReference type="Proteomes" id="UP000564806"/>
    </source>
</evidence>
<feature type="region of interest" description="Disordered" evidence="3">
    <location>
        <begin position="2770"/>
        <end position="2792"/>
    </location>
</feature>
<dbReference type="InterPro" id="IPR000421">
    <property type="entry name" value="FA58C"/>
</dbReference>
<feature type="compositionally biased region" description="Polar residues" evidence="3">
    <location>
        <begin position="2770"/>
        <end position="2780"/>
    </location>
</feature>
<evidence type="ECO:0000313" key="8">
    <source>
        <dbReference type="EMBL" id="NUU63654.1"/>
    </source>
</evidence>
<dbReference type="PANTHER" id="PTHR10963:SF55">
    <property type="entry name" value="GLYCOSIDE HYDROLASE FAMILY 16 PROTEIN"/>
    <property type="match status" value="1"/>
</dbReference>
<protein>
    <submittedName>
        <fullName evidence="8">Carbohydrate binding domain-containing protein</fullName>
    </submittedName>
</protein>
<dbReference type="Pfam" id="PF22633">
    <property type="entry name" value="F5_F8_type_C_2"/>
    <property type="match status" value="1"/>
</dbReference>
<dbReference type="InterPro" id="IPR003305">
    <property type="entry name" value="CenC_carb-bd"/>
</dbReference>
<dbReference type="Pfam" id="PF00754">
    <property type="entry name" value="F5_F8_type_C"/>
    <property type="match status" value="1"/>
</dbReference>
<accession>A0A850EW13</accession>
<evidence type="ECO:0000259" key="6">
    <source>
        <dbReference type="PROSITE" id="PS51272"/>
    </source>
</evidence>
<dbReference type="CDD" id="cd08023">
    <property type="entry name" value="GH16_laminarinase_like"/>
    <property type="match status" value="2"/>
</dbReference>
<evidence type="ECO:0000256" key="3">
    <source>
        <dbReference type="SAM" id="MobiDB-lite"/>
    </source>
</evidence>
<dbReference type="Pfam" id="PF02018">
    <property type="entry name" value="CBM_4_9"/>
    <property type="match status" value="7"/>
</dbReference>
<dbReference type="InterPro" id="IPR013320">
    <property type="entry name" value="ConA-like_dom_sf"/>
</dbReference>
<dbReference type="InterPro" id="IPR011432">
    <property type="entry name" value="Shr-like_HID"/>
</dbReference>
<dbReference type="PANTHER" id="PTHR10963">
    <property type="entry name" value="GLYCOSYL HYDROLASE-RELATED"/>
    <property type="match status" value="1"/>
</dbReference>
<gene>
    <name evidence="8" type="ORF">HPT30_25210</name>
</gene>
<feature type="domain" description="GH16" evidence="7">
    <location>
        <begin position="1661"/>
        <end position="1921"/>
    </location>
</feature>
<dbReference type="Gene3D" id="2.60.120.200">
    <property type="match status" value="2"/>
</dbReference>
<comment type="caution">
    <text evidence="8">The sequence shown here is derived from an EMBL/GenBank/DDBJ whole genome shotgun (WGS) entry which is preliminary data.</text>
</comment>
<keyword evidence="2" id="KW-0378">Hydrolase</keyword>
<evidence type="ECO:0000256" key="1">
    <source>
        <dbReference type="ARBA" id="ARBA00006865"/>
    </source>
</evidence>
<dbReference type="InterPro" id="IPR008979">
    <property type="entry name" value="Galactose-bd-like_sf"/>
</dbReference>
<feature type="domain" description="SLH" evidence="6">
    <location>
        <begin position="148"/>
        <end position="208"/>
    </location>
</feature>
<evidence type="ECO:0000256" key="4">
    <source>
        <dbReference type="SAM" id="SignalP"/>
    </source>
</evidence>
<feature type="compositionally biased region" description="Low complexity" evidence="3">
    <location>
        <begin position="410"/>
        <end position="533"/>
    </location>
</feature>
<dbReference type="EMBL" id="JABWCS010000219">
    <property type="protein sequence ID" value="NUU63654.1"/>
    <property type="molecule type" value="Genomic_DNA"/>
</dbReference>
<organism evidence="8 9">
    <name type="scientific">Paenibacillus agri</name>
    <dbReference type="NCBI Taxonomy" id="2744309"/>
    <lineage>
        <taxon>Bacteria</taxon>
        <taxon>Bacillati</taxon>
        <taxon>Bacillota</taxon>
        <taxon>Bacilli</taxon>
        <taxon>Bacillales</taxon>
        <taxon>Paenibacillaceae</taxon>
        <taxon>Paenibacillus</taxon>
    </lineage>
</organism>
<dbReference type="Gene3D" id="2.60.120.260">
    <property type="entry name" value="Galactose-binding domain-like"/>
    <property type="match status" value="10"/>
</dbReference>
<dbReference type="Pfam" id="PF00395">
    <property type="entry name" value="SLH"/>
    <property type="match status" value="3"/>
</dbReference>
<dbReference type="InterPro" id="IPR050546">
    <property type="entry name" value="Glycosyl_Hydrlase_16"/>
</dbReference>
<dbReference type="Pfam" id="PF00722">
    <property type="entry name" value="Glyco_hydro_16"/>
    <property type="match status" value="2"/>
</dbReference>
<feature type="domain" description="SLH" evidence="6">
    <location>
        <begin position="82"/>
        <end position="145"/>
    </location>
</feature>
<reference evidence="8" key="1">
    <citation type="submission" date="2020-06" db="EMBL/GenBank/DDBJ databases">
        <title>Paenibacillus sp. nov., isolated from soil.</title>
        <authorList>
            <person name="Seo Y.L."/>
        </authorList>
    </citation>
    <scope>NUCLEOTIDE SEQUENCE [LARGE SCALE GENOMIC DNA]</scope>
    <source>
        <strain evidence="8">JW14</strain>
    </source>
</reference>
<dbReference type="Pfam" id="PF07550">
    <property type="entry name" value="Shr-like_HID"/>
    <property type="match status" value="5"/>
</dbReference>
<dbReference type="PROSITE" id="PS51762">
    <property type="entry name" value="GH16_2"/>
    <property type="match status" value="2"/>
</dbReference>
<feature type="domain" description="F5/8 type C" evidence="5">
    <location>
        <begin position="2749"/>
        <end position="2890"/>
    </location>
</feature>
<dbReference type="InterPro" id="IPR000757">
    <property type="entry name" value="Beta-glucanase-like"/>
</dbReference>
<dbReference type="SUPFAM" id="SSF49899">
    <property type="entry name" value="Concanavalin A-like lectins/glucanases"/>
    <property type="match status" value="2"/>
</dbReference>
<feature type="region of interest" description="Disordered" evidence="3">
    <location>
        <begin position="370"/>
        <end position="539"/>
    </location>
</feature>
<dbReference type="PROSITE" id="PS51272">
    <property type="entry name" value="SLH"/>
    <property type="match status" value="3"/>
</dbReference>
<feature type="domain" description="SLH" evidence="6">
    <location>
        <begin position="23"/>
        <end position="81"/>
    </location>
</feature>
<dbReference type="InterPro" id="IPR001119">
    <property type="entry name" value="SLH_dom"/>
</dbReference>
<evidence type="ECO:0000259" key="7">
    <source>
        <dbReference type="PROSITE" id="PS51762"/>
    </source>
</evidence>
<keyword evidence="4" id="KW-0732">Signal</keyword>
<sequence>MRKKGISLVLCFLMVFSNLPAAFAAKNETASVAHWAEGTLASWVEKGLIHGYPDGTLRPDEALTRAEAASLVNKLFGFKVSSSGSFSDVKDNAWYADTVSAAKAAGYITGYPDGSFKPEQKVNREQFARMLAGVFKLPHSGDSVLAGFGDGTAVSAYAREAVSGLLAGGYVSGYGDHTLRPQNVITRAEAVTLLDRLAGQIVNKQNAKVPGIKSSGNVVVNVPGVTLTGADIAGDLYVAPGVGEGDLILEHSTVKGSVHINGGGQFSVYLKDSKLGKVSIEKKSPVRVVISEGSQVEDVDILTPGNRLEVGQDAVIQSLNIAADAANNEIDAEGTILEIRNAAQAVTLNNTALPTESSVKVDKGVLAAAAQSSSAPSQPPVIHGNVVPSTSPTSQPTSGPVSTPAPSPTSQPTTAPTSQPTAAPTSQPTTAPTSQPTAAPTSQPTTAPTSQPTTAPTSQPTTAPTSQPTTAPTSQPTAAPTSQPTTAPTSQPTAAPTSQPTTAPTSQPTTAPTSQPTTAPTSQPTATPTSQPTTEPPVLATDTTFNFVSQTIELSFADSAAWRSAISGITVNGVSLDAGHYKVGAGSIAFKADTFSVGENRIVVSAAGYSDSSVVQEVLKNPSEEKDWTLAWSDEFDGKGNNLDTNGVNLDKWAYQLGTGSQYGLTDWGNNEQQYYRKENVKVTDGKLVIQAKKESFEGKPYTSARLYTEPTFNKTYGKFEARIKLPKGQGLWPAFWMVPTESKYGTWASSGELDIMEVRGRLPGEVDGTIHFGEGWPNNRATGTAYHFAEGTDITDFHTYSVEWEPGEIRWYVDGEIYQILNNWDSWGKNMPAKYAFPAPFDQDFYMIMNLAVGGTYDGNREPDASQLPAEMVVDYVRAYDLTGRPYKTPVEPSVALEPLPEGTKSAINGSYVYDPGYEQGFTNVPDSSVELDTRYWNFVHMDTFGGDGAISADTVNGSKFAKIEISKPGNAVHAVQLIQNVTLGKGRWYKLSFDAKAASSRALSAKLSGGADRGWSSYSRVLEAQLGTEVQPYEMTFQMDKDSDPLARLELNMGLSPSTVWIGNVKLVETEAPEAYPDQAKEPLADGNHVYNGSFDLGRMDRMTYWHFNADQAVASASVDPEARELSVAIKGGGDKPEAVTLSQPGINLVAENKYQLTFKGRADVPREIQVAVRSKDGLRSYLEAEKVSLTETMAEKTVTFDMPEVTDPEGQLIFLLGGNSGNLVLDDISVLRLTNNNMGELPLEEQFPLKNGDFSNGTASWNEHVQGRYDGWDKVTKFSVEGGELKFHIAGQGNNPWDVMLMQNDFPLRKGNTYTVSVDARSTKSRDVEIVVDAANERYINQKVRLTPEKQTFTYELPVTADLIASFKMLLGKVEGLAVSGEHEVFVDNVRVELKGARAKAFLLNNGEFTDGLNGWDTHWQGKYDPGTSEADFDGSGHAAQITVDKTGANPWDIMLMQGDKPLEKGKTYVLSFFARSTLPRSIEAVVESTDNVRFLNEKVALDASTQHYTLEFTMKGNSIGALKFLLGKVNGEELAAHKVYLDTITLEVKGAKAATGEKAQEGNDISLPKGPVLSPDASANQPGAPVQLTFADLPAWRTAVTEVLVNNVRLPDSAYTLTAGVLTLNASVFEHTGEYTVTVKAAGFEPVSVTQSIVGESEWSLVWNDEFSGTGTQLDTNGVDLSKWAYQNGTGQEFGLDGWGNNEKQYYQRDNIKVKDGHLVIEAKEQNVGGKPYTSGRLWTNPTFTKAYGKFEARIKLPEGQGLWPAFWMMPKDQAYGTWAASGEIDIMEARGRVPNVVDGTLHYGKSSPNNKASGGHYTFPEGESFTDFHTYAVEWEPGEIRWYVDGVLFFKESNWYSWSTGQPEKNAYPAPFDEPYYMILNLAVGGNYDGGLEPPASKLPAQMLVDYVRVYELTGREYKTPVEPELVKEPIPENAKKAINGNYVYDTAYEKGFKAITPDDTLDPVYWNAVTGTGGAGAASVETIDGTPYAKMNITAGGNNDYSVQMIQKVSLVSGHYYKVSFDAKAGAARNLNVKLSGGADRAWAAYSDVFSAALKGQLENYSFIFQMTENTDLGARLEFNMGQSTLPVWIGNVKVEETEMLVDLNAPKAPLDNGDHVYNGGFELGTMDRMIFWNFAAKNDASAEASVDPATKELAVSISKPGSGPDDIQLTQKGINLLQRDSYKLTFDAKSAADRRLKTSLLSKDGGTVYAEQSYTLTPDMKTYTLEFTMAAGTTDIEAILAFGLGGELGNISLDNVRLIRTTNNNVDYSGVKLFPLVNGDFALGLEGWEPFVQGGAATFSGEGGKAKITVSNPGGEAWNVMLNQSGLPLSKGFEYVLSFDASSTVARNIEVSLENAGYTRRFETGPIDLTPETKHFAYTFRAGSDDLVALKFILGKTSSSPSAIHDIVISNVVFEIKDAPVKRPPTLVPSRTGNVVGEPVVITYKGAEAWSQAIQSVKIGESVVPASKYTVSGDRLTLAAELFETDGTYTITVEANGYAPATVKQSIFSSDGNLVYNGSMSNGKAHWDVWKNAADWSDWNVVDGVSKVDIHYDGGNDNEWKVPFSWSTQLMQEGIKLEGGKAYELSFKAWSTLDRPIVVELNGYAGANKLTYNINGDREAVYKAAITPGNATTLKLIYLLGNVDGTTNGKEHSIFIDDVAIREVKASPVLAENTTDNKVGRPITLRFADNAVWREAIQGVKINNVVVAKDQYTVSAGAIVLNAGLFSSAGSYTITVSATSYADATVVQKIKTDAENLALHKQATASSTKQPASNAFDGNAQSRWESDATDPQWIAVDLGAVSKLESIVLSWEGAFGKAYRIQTSTAAVPGEGDWKEVYTKENGLGGLEEITLNGVEARHVRLYGITRGTPYGYSLWEFEVYGTRDGSGEPEGPEGPGQPELKTAPVLTADSLGNIVGQHITVSFADNVAWREAVSSVKVDGVTLTQGYTIAAGTLSFEPTVFTQAKDYTIKVSAAGYADTTVVQTLKAAPSTAVNVALHKTASSSAALTPAALAFDGDPGTRWESEHSDNHWIAVDLGAIYLLSGIELNWEGAYAKGYRIEVSTAAEPGDGDWQTVFSTDNGVGGLEKLSLQDVQARHVRLVGTKRGLPYGYSLWEFGVYGVPQS</sequence>
<keyword evidence="9" id="KW-1185">Reference proteome</keyword>
<dbReference type="Proteomes" id="UP000564806">
    <property type="component" value="Unassembled WGS sequence"/>
</dbReference>